<gene>
    <name evidence="1" type="ORF">GMARGA_LOCUS23583</name>
</gene>
<name>A0ABN7VW49_GIGMA</name>
<organism evidence="1 2">
    <name type="scientific">Gigaspora margarita</name>
    <dbReference type="NCBI Taxonomy" id="4874"/>
    <lineage>
        <taxon>Eukaryota</taxon>
        <taxon>Fungi</taxon>
        <taxon>Fungi incertae sedis</taxon>
        <taxon>Mucoromycota</taxon>
        <taxon>Glomeromycotina</taxon>
        <taxon>Glomeromycetes</taxon>
        <taxon>Diversisporales</taxon>
        <taxon>Gigasporaceae</taxon>
        <taxon>Gigaspora</taxon>
    </lineage>
</organism>
<protein>
    <submittedName>
        <fullName evidence="1">5211_t:CDS:1</fullName>
    </submittedName>
</protein>
<dbReference type="EMBL" id="CAJVQB010024016">
    <property type="protein sequence ID" value="CAG8803149.1"/>
    <property type="molecule type" value="Genomic_DNA"/>
</dbReference>
<evidence type="ECO:0000313" key="2">
    <source>
        <dbReference type="Proteomes" id="UP000789901"/>
    </source>
</evidence>
<reference evidence="1 2" key="1">
    <citation type="submission" date="2021-06" db="EMBL/GenBank/DDBJ databases">
        <authorList>
            <person name="Kallberg Y."/>
            <person name="Tangrot J."/>
            <person name="Rosling A."/>
        </authorList>
    </citation>
    <scope>NUCLEOTIDE SEQUENCE [LARGE SCALE GENOMIC DNA]</scope>
    <source>
        <strain evidence="1 2">120-4 pot B 10/14</strain>
    </source>
</reference>
<accession>A0ABN7VW49</accession>
<proteinExistence type="predicted"/>
<comment type="caution">
    <text evidence="1">The sequence shown here is derived from an EMBL/GenBank/DDBJ whole genome shotgun (WGS) entry which is preliminary data.</text>
</comment>
<sequence length="75" mass="8872">WNPNKQNYVRKKNCGNVLKVLNNSQKMDSEFLNELKNVFRCSRNNNITYRGGIHQYFGITQHPETKNYIIIIELA</sequence>
<feature type="non-terminal residue" evidence="1">
    <location>
        <position position="1"/>
    </location>
</feature>
<dbReference type="Proteomes" id="UP000789901">
    <property type="component" value="Unassembled WGS sequence"/>
</dbReference>
<keyword evidence="2" id="KW-1185">Reference proteome</keyword>
<evidence type="ECO:0000313" key="1">
    <source>
        <dbReference type="EMBL" id="CAG8803149.1"/>
    </source>
</evidence>